<keyword evidence="1" id="KW-0472">Membrane</keyword>
<name>A0A023D7S5_ACIMT</name>
<reference evidence="3" key="1">
    <citation type="journal article" date="2014" name="FEMS Microbiol. Lett.">
        <title>Draft Genomic DNA Sequence of the Facultatively Methylotrophic Bacterium Acidomonas methanolica type strain MB58.</title>
        <authorList>
            <person name="Higashiura N."/>
            <person name="Hadano H."/>
            <person name="Hirakawa H."/>
            <person name="Matsutani M."/>
            <person name="Takabe S."/>
            <person name="Matsushita K."/>
            <person name="Azuma Y."/>
        </authorList>
    </citation>
    <scope>NUCLEOTIDE SEQUENCE [LARGE SCALE GENOMIC DNA]</scope>
    <source>
        <strain evidence="3">MB58</strain>
    </source>
</reference>
<feature type="transmembrane region" description="Helical" evidence="1">
    <location>
        <begin position="47"/>
        <end position="64"/>
    </location>
</feature>
<dbReference type="AlphaFoldDB" id="A0A023D7S5"/>
<feature type="transmembrane region" description="Helical" evidence="1">
    <location>
        <begin position="76"/>
        <end position="104"/>
    </location>
</feature>
<dbReference type="EMBL" id="BAND01000110">
    <property type="protein sequence ID" value="GAJ30212.1"/>
    <property type="molecule type" value="Genomic_DNA"/>
</dbReference>
<gene>
    <name evidence="2" type="ORF">Amme_111_037</name>
</gene>
<keyword evidence="1" id="KW-0812">Transmembrane</keyword>
<comment type="caution">
    <text evidence="2">The sequence shown here is derived from an EMBL/GenBank/DDBJ whole genome shotgun (WGS) entry which is preliminary data.</text>
</comment>
<protein>
    <submittedName>
        <fullName evidence="2">Uncharacterized protein</fullName>
    </submittedName>
</protein>
<evidence type="ECO:0000256" key="1">
    <source>
        <dbReference type="SAM" id="Phobius"/>
    </source>
</evidence>
<accession>A0A023D7S5</accession>
<feature type="transmembrane region" description="Helical" evidence="1">
    <location>
        <begin position="163"/>
        <end position="185"/>
    </location>
</feature>
<reference evidence="2 3" key="2">
    <citation type="journal article" date="2014" name="FEMS Microbiol. Lett.">
        <title>Draft genomic DNA sequence of the facultatively methylotrophic bacterium Acidomonas methanolica type strain MB58.</title>
        <authorList>
            <person name="Higashiura N."/>
            <person name="Hadano H."/>
            <person name="Hirakawa H."/>
            <person name="Matsutani M."/>
            <person name="Takabe S."/>
            <person name="Matsushita K."/>
            <person name="Azuma Y."/>
        </authorList>
    </citation>
    <scope>NUCLEOTIDE SEQUENCE [LARGE SCALE GENOMIC DNA]</scope>
    <source>
        <strain evidence="2 3">MB58</strain>
    </source>
</reference>
<sequence>MVFVPLLYCSYSPEFMPLKELSAVLSQMPTDAKWRAGARNVAVRRRVATLFLIASLVCAHLPPIGGTRRLAAGALLVSQGCATGLVLGSWFSVPLTLLALPLALRWPVLAVDVDGGLIYVVVFGGCLRLFALSLCPGHEPLISALARRVHGALRPDVARYTRWLTVFWSVFFALALAAPPFLYALGPRGAWRWPMRGGSIGCVLVLMIAETGVRRMIIRDFAHVSIRTTVAAFRDATARSAIPTCRPDADT</sequence>
<evidence type="ECO:0000313" key="2">
    <source>
        <dbReference type="EMBL" id="GAJ30212.1"/>
    </source>
</evidence>
<keyword evidence="3" id="KW-1185">Reference proteome</keyword>
<dbReference type="Proteomes" id="UP000019760">
    <property type="component" value="Unassembled WGS sequence"/>
</dbReference>
<proteinExistence type="predicted"/>
<organism evidence="2 3">
    <name type="scientific">Acidomonas methanolica NBRC 104435</name>
    <dbReference type="NCBI Taxonomy" id="1231351"/>
    <lineage>
        <taxon>Bacteria</taxon>
        <taxon>Pseudomonadati</taxon>
        <taxon>Pseudomonadota</taxon>
        <taxon>Alphaproteobacteria</taxon>
        <taxon>Acetobacterales</taxon>
        <taxon>Acetobacteraceae</taxon>
        <taxon>Acidomonas</taxon>
    </lineage>
</organism>
<feature type="transmembrane region" description="Helical" evidence="1">
    <location>
        <begin position="116"/>
        <end position="135"/>
    </location>
</feature>
<keyword evidence="1" id="KW-1133">Transmembrane helix</keyword>
<evidence type="ECO:0000313" key="3">
    <source>
        <dbReference type="Proteomes" id="UP000019760"/>
    </source>
</evidence>